<dbReference type="PROSITE" id="PS51184">
    <property type="entry name" value="JMJC"/>
    <property type="match status" value="1"/>
</dbReference>
<sequence>MGTNSSSIVSKRSVERLYYPEEPHFFRFFVNKFQRRAPLINRGYLLRLKVIDTLVRQFLEEPSSRKKVVVNLGCGSDVLPWQCNTRYPELSQDVLFVDVDFPDLMDKKRKVVLGTPELRQLLGSHRVGAESSPIYLRSEKYCQIGCDLRQLDLLRDCLSTLIGSPAAEGSFLFVAEVSITYLETLAADQVIQWAGTLGNANFCLLEQILPDGPDHPFAQTMLKHFDKLKTPLRSVLQYPTVHSQEERFVSRGWSDVQSWTLWEAWSDGQFMSSAERKSLDHVEPFDEWEELSLFASHYIVVLARTKTPSEETEESTRRCRPNSSPSSSSGVPPLPATMTFRDYPSGRGQRRFAAAMLTEDLYGQSLIYNVMGQGPRSRLGSCDIHGAAGGSAQQPLLPGPQLGGPSARVCHTLTDLGALGVLLVGGRTSPAAALQDCWLYKKVVNRWERVHDLPVPLFRHSVLRLGSSALALLAGGKTNHHSASSHFYLYHPENGWVRCRVQGVLPALFGLVLTELPNSEPGSYRGLLYGGMLEDGILNEQAYTWKLDLADSQPLLALRPCSVEPGEGNAEQQTLHRFGAFCIPQGEHSILLGGVVARCLLPRESDMLVLKGTSSGFEAVARLVDKDNARSLRPFSIGGSVVGNGEDTFSILGGGMTCFSMGSFWSKGNYTVHADIVRLGKDTPPPPPPPAATGGRMAANPATYLQTTEIVAAADVVVQGAQSRGKTTSGNSSQSTTVVVRRVKVASQEEFNQILETGKPVIIEGVDVGSCVARWTPEYLVSTVGAHRKVLVHDSTTEKMDFNAKNFSYATMSFEELIREAQAGRKVYLRALSAAEPSNVAAKLETDFPGLAEDFRLPTELGFVSDNEFSSILRISGPVNMWLHYDVMANVYVQVKGTKRLMLFPPGDLTRLGFAPGASSSSVDVFGALEQGLLGTDGDGTDGDAGVHPHEAAVGAGDILYLPPLWLHTAQPTTRPGELSVAVNVFFRSMAAGWYATGRDIYGNRDLGPYEKGRQDVAKLARSLCKLPREAAGFYADRLAEELRQSVHNAD</sequence>
<comment type="catalytic activity">
    <reaction evidence="1">
        <text>7-[(3S)-3-amino-3-carboxypropyl]wyosine(37) in tRNA(Phe) + S-adenosyl-L-methionine = 7-[(3S)-(3-amino-3-methoxycarbonyl)propyl]wyosine(37) in tRNA(Phe) + S-adenosyl-L-homocysteine</text>
        <dbReference type="Rhea" id="RHEA:36903"/>
        <dbReference type="Rhea" id="RHEA-COMP:10379"/>
        <dbReference type="Rhea" id="RHEA-COMP:11844"/>
        <dbReference type="ChEBI" id="CHEBI:57856"/>
        <dbReference type="ChEBI" id="CHEBI:59789"/>
        <dbReference type="ChEBI" id="CHEBI:73543"/>
        <dbReference type="ChEBI" id="CHEBI:74275"/>
        <dbReference type="EC" id="2.1.1.290"/>
    </reaction>
</comment>
<dbReference type="UniPathway" id="UPA00375"/>
<keyword evidence="10" id="KW-0819">tRNA processing</keyword>
<feature type="compositionally biased region" description="Low complexity" evidence="16">
    <location>
        <begin position="321"/>
        <end position="331"/>
    </location>
</feature>
<evidence type="ECO:0000256" key="4">
    <source>
        <dbReference type="ARBA" id="ARBA00012155"/>
    </source>
</evidence>
<dbReference type="STRING" id="1314773.A0A3N2PKB6"/>
<proteinExistence type="inferred from homology"/>
<dbReference type="Pfam" id="PF13418">
    <property type="entry name" value="Beta-prop_TYW4"/>
    <property type="match status" value="1"/>
</dbReference>
<evidence type="ECO:0000256" key="2">
    <source>
        <dbReference type="ARBA" id="ARBA00004797"/>
    </source>
</evidence>
<dbReference type="Gene3D" id="2.60.120.650">
    <property type="entry name" value="Cupin"/>
    <property type="match status" value="1"/>
</dbReference>
<keyword evidence="9" id="KW-0949">S-adenosyl-L-methionine</keyword>
<comment type="catalytic activity">
    <reaction evidence="15">
        <text>7-[(3S)-(3-amino-3-methoxycarbonyl)propyl]wyosine(37) in tRNA(Phe) + S-adenosyl-L-methionine + CO2 = wybutosine(37) in tRNA(Phe) + S-adenosyl-L-homocysteine + 2 H(+)</text>
        <dbReference type="Rhea" id="RHEA:37119"/>
        <dbReference type="Rhea" id="RHEA-COMP:11844"/>
        <dbReference type="Rhea" id="RHEA-COMP:11847"/>
        <dbReference type="ChEBI" id="CHEBI:15378"/>
        <dbReference type="ChEBI" id="CHEBI:16526"/>
        <dbReference type="ChEBI" id="CHEBI:57856"/>
        <dbReference type="ChEBI" id="CHEBI:59789"/>
        <dbReference type="ChEBI" id="CHEBI:73544"/>
        <dbReference type="ChEBI" id="CHEBI:74275"/>
        <dbReference type="EC" id="2.3.1.231"/>
    </reaction>
</comment>
<dbReference type="EC" id="2.1.1.290" evidence="5"/>
<keyword evidence="7" id="KW-0489">Methyltransferase</keyword>
<gene>
    <name evidence="18" type="ORF">SODALDRAFT_329148</name>
</gene>
<protein>
    <recommendedName>
        <fullName evidence="6">tRNA wybutosine-synthesizing protein 4</fullName>
        <ecNumber evidence="5">2.1.1.290</ecNumber>
        <ecNumber evidence="4">2.3.1.231</ecNumber>
    </recommendedName>
    <alternativeName>
        <fullName evidence="13">Leucine carboxyl methyltransferase 2</fullName>
    </alternativeName>
    <alternativeName>
        <fullName evidence="14">tRNA(Phe) (7-(3-amino-3-(methoxycarbonyl)propyl)wyosine(37)-N)-methoxycarbonyltransferase</fullName>
    </alternativeName>
    <alternativeName>
        <fullName evidence="12">tRNA(Phe) (7-(3-amino-3-carboxypropyl)wyosine(37)-O)-methyltransferase</fullName>
    </alternativeName>
</protein>
<dbReference type="FunFam" id="2.60.120.650:FF:000043">
    <property type="entry name" value="tRNA wybutosine-synthesizing protein 4"/>
    <property type="match status" value="1"/>
</dbReference>
<evidence type="ECO:0000256" key="10">
    <source>
        <dbReference type="ARBA" id="ARBA00022694"/>
    </source>
</evidence>
<evidence type="ECO:0000256" key="14">
    <source>
        <dbReference type="ARBA" id="ARBA00030847"/>
    </source>
</evidence>
<feature type="region of interest" description="Disordered" evidence="16">
    <location>
        <begin position="306"/>
        <end position="344"/>
    </location>
</feature>
<reference evidence="18 19" key="1">
    <citation type="journal article" date="2018" name="Mol. Ecol.">
        <title>The obligate alkalophilic soda-lake fungus Sodiomyces alkalinus has shifted to a protein diet.</title>
        <authorList>
            <person name="Grum-Grzhimaylo A.A."/>
            <person name="Falkoski D.L."/>
            <person name="van den Heuvel J."/>
            <person name="Valero-Jimenez C.A."/>
            <person name="Min B."/>
            <person name="Choi I.G."/>
            <person name="Lipzen A."/>
            <person name="Daum C.G."/>
            <person name="Aanen D.K."/>
            <person name="Tsang A."/>
            <person name="Henrissat B."/>
            <person name="Bilanenko E.N."/>
            <person name="de Vries R.P."/>
            <person name="van Kan J.A.L."/>
            <person name="Grigoriev I.V."/>
            <person name="Debets A.J.M."/>
        </authorList>
    </citation>
    <scope>NUCLEOTIDE SEQUENCE [LARGE SCALE GENOMIC DNA]</scope>
    <source>
        <strain evidence="18 19">F11</strain>
    </source>
</reference>
<dbReference type="Pfam" id="PF04072">
    <property type="entry name" value="LCM"/>
    <property type="match status" value="1"/>
</dbReference>
<evidence type="ECO:0000259" key="17">
    <source>
        <dbReference type="PROSITE" id="PS51184"/>
    </source>
</evidence>
<dbReference type="Gene3D" id="6.10.140.1470">
    <property type="match status" value="1"/>
</dbReference>
<dbReference type="GeneID" id="39579339"/>
<evidence type="ECO:0000313" key="18">
    <source>
        <dbReference type="EMBL" id="ROT34949.1"/>
    </source>
</evidence>
<evidence type="ECO:0000256" key="1">
    <source>
        <dbReference type="ARBA" id="ARBA00001806"/>
    </source>
</evidence>
<dbReference type="Pfam" id="PF13621">
    <property type="entry name" value="Cupin_8"/>
    <property type="match status" value="1"/>
</dbReference>
<organism evidence="18 19">
    <name type="scientific">Sodiomyces alkalinus (strain CBS 110278 / VKM F-3762 / F11)</name>
    <name type="common">Alkaliphilic filamentous fungus</name>
    <dbReference type="NCBI Taxonomy" id="1314773"/>
    <lineage>
        <taxon>Eukaryota</taxon>
        <taxon>Fungi</taxon>
        <taxon>Dikarya</taxon>
        <taxon>Ascomycota</taxon>
        <taxon>Pezizomycotina</taxon>
        <taxon>Sordariomycetes</taxon>
        <taxon>Hypocreomycetidae</taxon>
        <taxon>Glomerellales</taxon>
        <taxon>Plectosphaerellaceae</taxon>
        <taxon>Sodiomyces</taxon>
    </lineage>
</organism>
<dbReference type="InterPro" id="IPR029063">
    <property type="entry name" value="SAM-dependent_MTases_sf"/>
</dbReference>
<evidence type="ECO:0000256" key="8">
    <source>
        <dbReference type="ARBA" id="ARBA00022679"/>
    </source>
</evidence>
<dbReference type="Gene3D" id="3.40.50.150">
    <property type="entry name" value="Vaccinia Virus protein VP39"/>
    <property type="match status" value="1"/>
</dbReference>
<feature type="domain" description="JmjC" evidence="17">
    <location>
        <begin position="846"/>
        <end position="1004"/>
    </location>
</feature>
<dbReference type="PANTHER" id="PTHR46529:SF1">
    <property type="entry name" value="TRNA WYBUTOSINE-SYNTHESIZING PROTEIN 4"/>
    <property type="match status" value="1"/>
</dbReference>
<comment type="pathway">
    <text evidence="2">tRNA modification; wybutosine-tRNA(Phe) biosynthesis.</text>
</comment>
<dbReference type="InterPro" id="IPR007213">
    <property type="entry name" value="Ppm1/Ppm2/Tcmp"/>
</dbReference>
<evidence type="ECO:0000256" key="5">
    <source>
        <dbReference type="ARBA" id="ARBA00012779"/>
    </source>
</evidence>
<evidence type="ECO:0000256" key="7">
    <source>
        <dbReference type="ARBA" id="ARBA00022603"/>
    </source>
</evidence>
<comment type="similarity">
    <text evidence="3">Belongs to the methyltransferase superfamily. LCMT family.</text>
</comment>
<keyword evidence="19" id="KW-1185">Reference proteome</keyword>
<evidence type="ECO:0000313" key="19">
    <source>
        <dbReference type="Proteomes" id="UP000272025"/>
    </source>
</evidence>
<dbReference type="Proteomes" id="UP000272025">
    <property type="component" value="Unassembled WGS sequence"/>
</dbReference>
<evidence type="ECO:0000256" key="6">
    <source>
        <dbReference type="ARBA" id="ARBA00018045"/>
    </source>
</evidence>
<dbReference type="GO" id="GO:0030488">
    <property type="term" value="P:tRNA methylation"/>
    <property type="evidence" value="ECO:0007669"/>
    <property type="project" value="TreeGrafter"/>
</dbReference>
<dbReference type="Gene3D" id="2.120.10.80">
    <property type="entry name" value="Kelch-type beta propeller"/>
    <property type="match status" value="1"/>
</dbReference>
<name>A0A3N2PKB6_SODAK</name>
<dbReference type="InterPro" id="IPR003347">
    <property type="entry name" value="JmjC_dom"/>
</dbReference>
<dbReference type="RefSeq" id="XP_028462755.1">
    <property type="nucleotide sequence ID" value="XM_028610861.1"/>
</dbReference>
<dbReference type="SUPFAM" id="SSF53335">
    <property type="entry name" value="S-adenosyl-L-methionine-dependent methyltransferases"/>
    <property type="match status" value="1"/>
</dbReference>
<dbReference type="OrthoDB" id="47172at2759"/>
<keyword evidence="8" id="KW-0808">Transferase</keyword>
<comment type="function">
    <text evidence="11">Probable S-adenosyl-L-methionine-dependent methyltransferase that acts as a component of the wybutosine biosynthesis pathway. Wybutosine is a hyper modified guanosine with a tricyclic base found at the 3'-position adjacent to the anticodon of eukaryotic phenylalanine tRNA. May methylate the carboxyl group of leucine residues to form alpha-leucine ester residues.</text>
</comment>
<dbReference type="GO" id="GO:0008175">
    <property type="term" value="F:tRNA methyltransferase activity"/>
    <property type="evidence" value="ECO:0007669"/>
    <property type="project" value="TreeGrafter"/>
</dbReference>
<evidence type="ECO:0000256" key="13">
    <source>
        <dbReference type="ARBA" id="ARBA00030231"/>
    </source>
</evidence>
<dbReference type="AlphaFoldDB" id="A0A3N2PKB6"/>
<evidence type="ECO:0000256" key="3">
    <source>
        <dbReference type="ARBA" id="ARBA00010703"/>
    </source>
</evidence>
<dbReference type="EMBL" id="ML119062">
    <property type="protein sequence ID" value="ROT34949.1"/>
    <property type="molecule type" value="Genomic_DNA"/>
</dbReference>
<dbReference type="InterPro" id="IPR015915">
    <property type="entry name" value="Kelch-typ_b-propeller"/>
</dbReference>
<dbReference type="GO" id="GO:0031591">
    <property type="term" value="P:wybutosine biosynthetic process"/>
    <property type="evidence" value="ECO:0007669"/>
    <property type="project" value="TreeGrafter"/>
</dbReference>
<evidence type="ECO:0000256" key="12">
    <source>
        <dbReference type="ARBA" id="ARBA00029750"/>
    </source>
</evidence>
<dbReference type="InterPro" id="IPR041667">
    <property type="entry name" value="Cupin_8"/>
</dbReference>
<dbReference type="SUPFAM" id="SSF117281">
    <property type="entry name" value="Kelch motif"/>
    <property type="match status" value="1"/>
</dbReference>
<dbReference type="EC" id="2.3.1.231" evidence="4"/>
<evidence type="ECO:0000256" key="15">
    <source>
        <dbReference type="ARBA" id="ARBA00049250"/>
    </source>
</evidence>
<evidence type="ECO:0000256" key="9">
    <source>
        <dbReference type="ARBA" id="ARBA00022691"/>
    </source>
</evidence>
<dbReference type="SUPFAM" id="SSF51197">
    <property type="entry name" value="Clavaminate synthase-like"/>
    <property type="match status" value="1"/>
</dbReference>
<evidence type="ECO:0000256" key="16">
    <source>
        <dbReference type="SAM" id="MobiDB-lite"/>
    </source>
</evidence>
<dbReference type="PANTHER" id="PTHR46529">
    <property type="entry name" value="TRNA WYBUTOSINE-SYNTHESIZING PROTEIN 4"/>
    <property type="match status" value="1"/>
</dbReference>
<evidence type="ECO:0000256" key="11">
    <source>
        <dbReference type="ARBA" id="ARBA00025588"/>
    </source>
</evidence>
<accession>A0A3N2PKB6</accession>